<feature type="chain" id="PRO_5041968789" evidence="2">
    <location>
        <begin position="31"/>
        <end position="172"/>
    </location>
</feature>
<reference evidence="3" key="1">
    <citation type="journal article" date="2023" name="Plant J.">
        <title>Genome sequences and population genomics provide insights into the demographic history, inbreeding, and mutation load of two 'living fossil' tree species of Dipteronia.</title>
        <authorList>
            <person name="Feng Y."/>
            <person name="Comes H.P."/>
            <person name="Chen J."/>
            <person name="Zhu S."/>
            <person name="Lu R."/>
            <person name="Zhang X."/>
            <person name="Li P."/>
            <person name="Qiu J."/>
            <person name="Olsen K.M."/>
            <person name="Qiu Y."/>
        </authorList>
    </citation>
    <scope>NUCLEOTIDE SEQUENCE</scope>
    <source>
        <strain evidence="3">KIB01</strain>
    </source>
</reference>
<evidence type="ECO:0000256" key="1">
    <source>
        <dbReference type="SAM" id="MobiDB-lite"/>
    </source>
</evidence>
<protein>
    <submittedName>
        <fullName evidence="3">Uncharacterized protein</fullName>
    </submittedName>
</protein>
<keyword evidence="4" id="KW-1185">Reference proteome</keyword>
<keyword evidence="2" id="KW-0732">Signal</keyword>
<feature type="compositionally biased region" description="Polar residues" evidence="1">
    <location>
        <begin position="48"/>
        <end position="59"/>
    </location>
</feature>
<feature type="compositionally biased region" description="Pro residues" evidence="1">
    <location>
        <begin position="161"/>
        <end position="172"/>
    </location>
</feature>
<sequence>MKMAAKSSSLIIWAILLLINILQFFPSCLAARNLLNAPQPSVEADGSNGYTENNDQSKSGVDGSQVRHAASASDESAPTNGRVVQRPPTSCYRSVSSNSNGGQTVTTYCNNGATRSTTNESNSVTYNGNRGSGQVYSSSNAMYEPPSDYEPPSGQEDPSLYFPPPPPFPYYP</sequence>
<dbReference type="EMBL" id="JANJYI010000009">
    <property type="protein sequence ID" value="KAK2635902.1"/>
    <property type="molecule type" value="Genomic_DNA"/>
</dbReference>
<accession>A0AAD9TGY0</accession>
<evidence type="ECO:0000256" key="2">
    <source>
        <dbReference type="SAM" id="SignalP"/>
    </source>
</evidence>
<proteinExistence type="predicted"/>
<name>A0AAD9TGY0_9ROSI</name>
<feature type="region of interest" description="Disordered" evidence="1">
    <location>
        <begin position="42"/>
        <end position="172"/>
    </location>
</feature>
<comment type="caution">
    <text evidence="3">The sequence shown here is derived from an EMBL/GenBank/DDBJ whole genome shotgun (WGS) entry which is preliminary data.</text>
</comment>
<evidence type="ECO:0000313" key="4">
    <source>
        <dbReference type="Proteomes" id="UP001280121"/>
    </source>
</evidence>
<dbReference type="AlphaFoldDB" id="A0AAD9TGY0"/>
<evidence type="ECO:0000313" key="3">
    <source>
        <dbReference type="EMBL" id="KAK2635902.1"/>
    </source>
</evidence>
<dbReference type="Proteomes" id="UP001280121">
    <property type="component" value="Unassembled WGS sequence"/>
</dbReference>
<organism evidence="3 4">
    <name type="scientific">Dipteronia dyeriana</name>
    <dbReference type="NCBI Taxonomy" id="168575"/>
    <lineage>
        <taxon>Eukaryota</taxon>
        <taxon>Viridiplantae</taxon>
        <taxon>Streptophyta</taxon>
        <taxon>Embryophyta</taxon>
        <taxon>Tracheophyta</taxon>
        <taxon>Spermatophyta</taxon>
        <taxon>Magnoliopsida</taxon>
        <taxon>eudicotyledons</taxon>
        <taxon>Gunneridae</taxon>
        <taxon>Pentapetalae</taxon>
        <taxon>rosids</taxon>
        <taxon>malvids</taxon>
        <taxon>Sapindales</taxon>
        <taxon>Sapindaceae</taxon>
        <taxon>Hippocastanoideae</taxon>
        <taxon>Acereae</taxon>
        <taxon>Dipteronia</taxon>
    </lineage>
</organism>
<feature type="signal peptide" evidence="2">
    <location>
        <begin position="1"/>
        <end position="30"/>
    </location>
</feature>
<feature type="compositionally biased region" description="Polar residues" evidence="1">
    <location>
        <begin position="87"/>
        <end position="141"/>
    </location>
</feature>
<gene>
    <name evidence="3" type="ORF">Ddye_030694</name>
</gene>